<comment type="caution">
    <text evidence="8">The sequence shown here is derived from an EMBL/GenBank/DDBJ whole genome shotgun (WGS) entry which is preliminary data.</text>
</comment>
<gene>
    <name evidence="8" type="ORF">C7I55_13770</name>
</gene>
<feature type="region of interest" description="Disordered" evidence="6">
    <location>
        <begin position="1"/>
        <end position="24"/>
    </location>
</feature>
<comment type="similarity">
    <text evidence="1 5">Belongs to the FlgD family.</text>
</comment>
<name>A0A2P7QNY8_9SPHN</name>
<keyword evidence="9" id="KW-1185">Reference proteome</keyword>
<dbReference type="InterPro" id="IPR005648">
    <property type="entry name" value="FlgD"/>
</dbReference>
<keyword evidence="8" id="KW-0966">Cell projection</keyword>
<dbReference type="Pfam" id="PF13860">
    <property type="entry name" value="FlgD_ig"/>
    <property type="match status" value="1"/>
</dbReference>
<dbReference type="OrthoDB" id="9785233at2"/>
<keyword evidence="3 5" id="KW-1005">Bacterial flagellum biogenesis</keyword>
<dbReference type="EMBL" id="PXYI01000004">
    <property type="protein sequence ID" value="PSJ39658.1"/>
    <property type="molecule type" value="Genomic_DNA"/>
</dbReference>
<dbReference type="Gene3D" id="2.30.30.910">
    <property type="match status" value="1"/>
</dbReference>
<dbReference type="AlphaFoldDB" id="A0A2P7QNY8"/>
<dbReference type="Gene3D" id="2.60.40.4070">
    <property type="match status" value="1"/>
</dbReference>
<feature type="compositionally biased region" description="Polar residues" evidence="6">
    <location>
        <begin position="1"/>
        <end position="10"/>
    </location>
</feature>
<evidence type="ECO:0000313" key="9">
    <source>
        <dbReference type="Proteomes" id="UP000241167"/>
    </source>
</evidence>
<keyword evidence="8" id="KW-0282">Flagellum</keyword>
<evidence type="ECO:0000256" key="2">
    <source>
        <dbReference type="ARBA" id="ARBA00016013"/>
    </source>
</evidence>
<evidence type="ECO:0000256" key="5">
    <source>
        <dbReference type="RuleBase" id="RU362076"/>
    </source>
</evidence>
<evidence type="ECO:0000313" key="8">
    <source>
        <dbReference type="EMBL" id="PSJ39658.1"/>
    </source>
</evidence>
<evidence type="ECO:0000256" key="1">
    <source>
        <dbReference type="ARBA" id="ARBA00010577"/>
    </source>
</evidence>
<dbReference type="InterPro" id="IPR025965">
    <property type="entry name" value="FlgD/Vpr_Ig-like"/>
</dbReference>
<evidence type="ECO:0000256" key="6">
    <source>
        <dbReference type="SAM" id="MobiDB-lite"/>
    </source>
</evidence>
<proteinExistence type="inferred from homology"/>
<reference evidence="8 9" key="1">
    <citation type="submission" date="2018-03" db="EMBL/GenBank/DDBJ databases">
        <title>The draft genome of Sphingosinicella sp. GL-C-18.</title>
        <authorList>
            <person name="Liu L."/>
            <person name="Li L."/>
            <person name="Liang L."/>
            <person name="Zhang X."/>
            <person name="Wang T."/>
        </authorList>
    </citation>
    <scope>NUCLEOTIDE SEQUENCE [LARGE SCALE GENOMIC DNA]</scope>
    <source>
        <strain evidence="8 9">GL-C-18</strain>
    </source>
</reference>
<organism evidence="8 9">
    <name type="scientific">Allosphingosinicella deserti</name>
    <dbReference type="NCBI Taxonomy" id="2116704"/>
    <lineage>
        <taxon>Bacteria</taxon>
        <taxon>Pseudomonadati</taxon>
        <taxon>Pseudomonadota</taxon>
        <taxon>Alphaproteobacteria</taxon>
        <taxon>Sphingomonadales</taxon>
        <taxon>Sphingomonadaceae</taxon>
        <taxon>Allosphingosinicella</taxon>
    </lineage>
</organism>
<comment type="function">
    <text evidence="4 5">Required for flagellar hook formation. May act as a scaffolding protein.</text>
</comment>
<accession>A0A2P7QNY8</accession>
<feature type="domain" description="FlgD/Vpr Ig-like" evidence="7">
    <location>
        <begin position="109"/>
        <end position="175"/>
    </location>
</feature>
<dbReference type="GO" id="GO:0044781">
    <property type="term" value="P:bacterial-type flagellum organization"/>
    <property type="evidence" value="ECO:0007669"/>
    <property type="project" value="UniProtKB-UniRule"/>
</dbReference>
<protein>
    <recommendedName>
        <fullName evidence="2 5">Basal-body rod modification protein FlgD</fullName>
    </recommendedName>
</protein>
<sequence length="220" mass="22580">MTTIPNTTYGASAPPKMETKPAGSMDQSDFLRLMTTQLTTQDPFNPVDNTQMVAQMAQFSQLAGISEMNKSLAGIAEALSPSRLNDAASWIGRSMLVDSEVATPLRDGSYAGEIALPKDADEVTISYIDEKGAVVHSEALGAKDAGTLSFAWDGKAADGSVKATGPLRILVNAHGGGEAISAGTATWTGIAGIQSPANGGATKLVTGLGLLSPDAAIRLS</sequence>
<dbReference type="Proteomes" id="UP000241167">
    <property type="component" value="Unassembled WGS sequence"/>
</dbReference>
<evidence type="ECO:0000259" key="7">
    <source>
        <dbReference type="Pfam" id="PF13860"/>
    </source>
</evidence>
<evidence type="ECO:0000256" key="4">
    <source>
        <dbReference type="ARBA" id="ARBA00024746"/>
    </source>
</evidence>
<keyword evidence="8" id="KW-0969">Cilium</keyword>
<dbReference type="RefSeq" id="WP_106513553.1">
    <property type="nucleotide sequence ID" value="NZ_PXYI01000004.1"/>
</dbReference>
<dbReference type="Pfam" id="PF03963">
    <property type="entry name" value="FlgD"/>
    <property type="match status" value="1"/>
</dbReference>
<evidence type="ECO:0000256" key="3">
    <source>
        <dbReference type="ARBA" id="ARBA00022795"/>
    </source>
</evidence>